<feature type="domain" description="MyTH4" evidence="9">
    <location>
        <begin position="1372"/>
        <end position="1543"/>
    </location>
</feature>
<evidence type="ECO:0000256" key="7">
    <source>
        <dbReference type="SAM" id="Coils"/>
    </source>
</evidence>
<protein>
    <submittedName>
        <fullName evidence="11">Myosin g</fullName>
    </submittedName>
</protein>
<dbReference type="Pfam" id="PF00784">
    <property type="entry name" value="MyTH4"/>
    <property type="match status" value="1"/>
</dbReference>
<feature type="region of interest" description="Disordered" evidence="8">
    <location>
        <begin position="1811"/>
        <end position="1865"/>
    </location>
</feature>
<dbReference type="GO" id="GO:0007015">
    <property type="term" value="P:actin filament organization"/>
    <property type="evidence" value="ECO:0007669"/>
    <property type="project" value="TreeGrafter"/>
</dbReference>
<feature type="binding site" evidence="6">
    <location>
        <begin position="157"/>
        <end position="164"/>
    </location>
    <ligand>
        <name>ATP</name>
        <dbReference type="ChEBI" id="CHEBI:30616"/>
    </ligand>
</feature>
<evidence type="ECO:0000259" key="9">
    <source>
        <dbReference type="PROSITE" id="PS51016"/>
    </source>
</evidence>
<feature type="region of interest" description="Disordered" evidence="8">
    <location>
        <begin position="363"/>
        <end position="393"/>
    </location>
</feature>
<dbReference type="PROSITE" id="PS51016">
    <property type="entry name" value="MYTH4"/>
    <property type="match status" value="1"/>
</dbReference>
<feature type="compositionally biased region" description="Polar residues" evidence="8">
    <location>
        <begin position="1843"/>
        <end position="1860"/>
    </location>
</feature>
<feature type="region of interest" description="Disordered" evidence="8">
    <location>
        <begin position="1523"/>
        <end position="1558"/>
    </location>
</feature>
<evidence type="ECO:0000256" key="3">
    <source>
        <dbReference type="ARBA" id="ARBA00023123"/>
    </source>
</evidence>
<keyword evidence="4 6" id="KW-0505">Motor protein</keyword>
<evidence type="ECO:0000313" key="11">
    <source>
        <dbReference type="EMBL" id="PHJ25336.1"/>
    </source>
</evidence>
<dbReference type="Pfam" id="PF00063">
    <property type="entry name" value="Myosin_head"/>
    <property type="match status" value="1"/>
</dbReference>
<dbReference type="Gene3D" id="3.40.850.10">
    <property type="entry name" value="Kinesin motor domain"/>
    <property type="match status" value="2"/>
</dbReference>
<feature type="domain" description="Myosin motor" evidence="10">
    <location>
        <begin position="63"/>
        <end position="848"/>
    </location>
</feature>
<keyword evidence="3 6" id="KW-0518">Myosin</keyword>
<keyword evidence="2 6" id="KW-0067">ATP-binding</keyword>
<evidence type="ECO:0000259" key="10">
    <source>
        <dbReference type="PROSITE" id="PS51456"/>
    </source>
</evidence>
<feature type="region of interest" description="Disordered" evidence="8">
    <location>
        <begin position="1126"/>
        <end position="1187"/>
    </location>
</feature>
<dbReference type="InterPro" id="IPR027417">
    <property type="entry name" value="P-loop_NTPase"/>
</dbReference>
<dbReference type="GO" id="GO:0005737">
    <property type="term" value="C:cytoplasm"/>
    <property type="evidence" value="ECO:0007669"/>
    <property type="project" value="TreeGrafter"/>
</dbReference>
<gene>
    <name evidence="11" type="ORF">CSUI_000822</name>
</gene>
<keyword evidence="5 6" id="KW-0009">Actin-binding</keyword>
<proteinExistence type="inferred from homology"/>
<reference evidence="11 12" key="1">
    <citation type="journal article" date="2017" name="Int. J. Parasitol.">
        <title>The genome of the protozoan parasite Cystoisospora suis and a reverse vaccinology approach to identify vaccine candidates.</title>
        <authorList>
            <person name="Palmieri N."/>
            <person name="Shrestha A."/>
            <person name="Ruttkowski B."/>
            <person name="Beck T."/>
            <person name="Vogl C."/>
            <person name="Tomley F."/>
            <person name="Blake D.P."/>
            <person name="Joachim A."/>
        </authorList>
    </citation>
    <scope>NUCLEOTIDE SEQUENCE [LARGE SCALE GENOMIC DNA]</scope>
    <source>
        <strain evidence="11 12">Wien I</strain>
    </source>
</reference>
<dbReference type="Gene3D" id="1.20.5.4820">
    <property type="match status" value="1"/>
</dbReference>
<feature type="compositionally biased region" description="Polar residues" evidence="8">
    <location>
        <begin position="1813"/>
        <end position="1823"/>
    </location>
</feature>
<feature type="compositionally biased region" description="Gly residues" evidence="8">
    <location>
        <begin position="235"/>
        <end position="251"/>
    </location>
</feature>
<dbReference type="SMART" id="SM00139">
    <property type="entry name" value="MyTH4"/>
    <property type="match status" value="1"/>
</dbReference>
<dbReference type="GO" id="GO:0016020">
    <property type="term" value="C:membrane"/>
    <property type="evidence" value="ECO:0007669"/>
    <property type="project" value="TreeGrafter"/>
</dbReference>
<evidence type="ECO:0000256" key="6">
    <source>
        <dbReference type="PROSITE-ProRule" id="PRU00782"/>
    </source>
</evidence>
<dbReference type="GO" id="GO:0000146">
    <property type="term" value="F:microfilament motor activity"/>
    <property type="evidence" value="ECO:0007669"/>
    <property type="project" value="TreeGrafter"/>
</dbReference>
<feature type="compositionally biased region" description="Basic and acidic residues" evidence="8">
    <location>
        <begin position="1127"/>
        <end position="1142"/>
    </location>
</feature>
<evidence type="ECO:0000256" key="4">
    <source>
        <dbReference type="ARBA" id="ARBA00023175"/>
    </source>
</evidence>
<dbReference type="GO" id="GO:0005524">
    <property type="term" value="F:ATP binding"/>
    <property type="evidence" value="ECO:0007669"/>
    <property type="project" value="UniProtKB-UniRule"/>
</dbReference>
<feature type="compositionally biased region" description="Basic and acidic residues" evidence="8">
    <location>
        <begin position="2059"/>
        <end position="2069"/>
    </location>
</feature>
<name>A0A2C6LFH3_9APIC</name>
<dbReference type="InterPro" id="IPR038185">
    <property type="entry name" value="MyTH4_dom_sf"/>
</dbReference>
<dbReference type="GeneID" id="94424240"/>
<dbReference type="Gene3D" id="1.10.10.820">
    <property type="match status" value="1"/>
</dbReference>
<comment type="similarity">
    <text evidence="6">Belongs to the TRAFAC class myosin-kinesin ATPase superfamily. Myosin family.</text>
</comment>
<keyword evidence="12" id="KW-1185">Reference proteome</keyword>
<feature type="coiled-coil region" evidence="7">
    <location>
        <begin position="1065"/>
        <end position="1095"/>
    </location>
</feature>
<feature type="region of interest" description="Disordered" evidence="8">
    <location>
        <begin position="1879"/>
        <end position="1898"/>
    </location>
</feature>
<dbReference type="SMART" id="SM00242">
    <property type="entry name" value="MYSc"/>
    <property type="match status" value="1"/>
</dbReference>
<dbReference type="SUPFAM" id="SSF52540">
    <property type="entry name" value="P-loop containing nucleoside triphosphate hydrolases"/>
    <property type="match status" value="1"/>
</dbReference>
<evidence type="ECO:0000313" key="12">
    <source>
        <dbReference type="Proteomes" id="UP000221165"/>
    </source>
</evidence>
<dbReference type="Gene3D" id="1.20.120.720">
    <property type="entry name" value="Myosin VI head, motor domain, U50 subdomain"/>
    <property type="match status" value="1"/>
</dbReference>
<keyword evidence="1 6" id="KW-0547">Nucleotide-binding</keyword>
<feature type="compositionally biased region" description="Polar residues" evidence="8">
    <location>
        <begin position="194"/>
        <end position="204"/>
    </location>
</feature>
<feature type="region of interest" description="Actin-binding" evidence="6">
    <location>
        <begin position="719"/>
        <end position="741"/>
    </location>
</feature>
<dbReference type="OrthoDB" id="6108017at2759"/>
<dbReference type="Gene3D" id="1.20.58.530">
    <property type="match status" value="1"/>
</dbReference>
<evidence type="ECO:0000256" key="1">
    <source>
        <dbReference type="ARBA" id="ARBA00022741"/>
    </source>
</evidence>
<dbReference type="VEuPathDB" id="ToxoDB:CSUI_000822"/>
<dbReference type="Gene3D" id="1.25.40.530">
    <property type="entry name" value="MyTH4 domain"/>
    <property type="match status" value="1"/>
</dbReference>
<dbReference type="GO" id="GO:0051015">
    <property type="term" value="F:actin filament binding"/>
    <property type="evidence" value="ECO:0007669"/>
    <property type="project" value="TreeGrafter"/>
</dbReference>
<dbReference type="PANTHER" id="PTHR13140">
    <property type="entry name" value="MYOSIN"/>
    <property type="match status" value="1"/>
</dbReference>
<dbReference type="Proteomes" id="UP000221165">
    <property type="component" value="Unassembled WGS sequence"/>
</dbReference>
<dbReference type="PROSITE" id="PS51456">
    <property type="entry name" value="MYOSIN_MOTOR"/>
    <property type="match status" value="1"/>
</dbReference>
<feature type="compositionally biased region" description="Acidic residues" evidence="8">
    <location>
        <begin position="2026"/>
        <end position="2043"/>
    </location>
</feature>
<evidence type="ECO:0000256" key="8">
    <source>
        <dbReference type="SAM" id="MobiDB-lite"/>
    </source>
</evidence>
<keyword evidence="7" id="KW-0175">Coiled coil</keyword>
<accession>A0A2C6LFH3</accession>
<sequence length="2081" mass="225397">MTDRCWVPHPTEVWGVAVAEPTSGVYKLTEVTDEATDPQKVEFSVTAAQQAQVAAISDPRSLEGVDNVCDLADVSEAAILHTVRVRYKKEKIYTNVGRIVLATNPFKYLPLYGQEYVQQYFKAAHAFDLPPHLFQVSAAALKGLSEKGKPQSTLITGESGAGKTESTKLILQFLADVSETSSSSSSYDIAASGRISSSRQQQNPHFGKNRTGLSSSRAAGGSTLKAPGTTNRLGSHGGATAAGGGGGTGGGSLQQRILEISPVLESFGNASTSRNANSSRFGKWIEVYFGDSLKVLGASMTSYLLELPRVTRHVKGERNYHVFYQLVHGVASSSGLVGVASSYRLGTDPLAFSFLVPQAYATPSTSGASIKKGAKGAGGGDSTAASGSDPPKTHDVDDLGGFNELKRALLVLGFDPSTQNDIFSIVASLLHLGNVTFTPEGGGEKSAVASNTREHLATASELLGLSIEMVEGALTTRKIKTGNENIVIPLKPDQALAARDAFAKLIYGYLFTWLIEQINASLAPTQQQFDGSRYVGLLDIAGFESFQVNGFEQLCINLSNEELQHHFNEDIFLNEASDYEKDGLKGLSISYQDNADVLKLIAGKGGILATLDEEVFVPKGSEQGFLNKLNKAQGGNARYIQNKVQGSMSFGIHHYAGDVTYTVDGWLAKDQNAPPQEAVDCLYTSKNAVVNALVSNVVEGGGSSKGSKSTVGSVFKRQLNELMTKINGTDSHYIRCIKPNKKHQPKLINSDQILSQLVCSGVMEAIRIRKAGFALRMPHKEFVDRYRLVIGTRKASSCLKGLDPTSAAQALVNELVSSEKVNSEECLVGKTKVFAKSTVQDFLEHAREAALVEPVILIQAVYRGWRTRQQCKVLFEVYGQLKVFLQAGEEATKRGGYLTSEPVFPDAANPALLQRKAILLGDLISKLESLDPSLQPGCLATVAKYHVKMTAEASISLELERLLKETEGGSRGEMIDREAPGALRAALQKAENKKLSGPLITQAADRIRQLDEETALGDSIDEALRQKDRAGLESLLAQASRLKAGNSRFITSYLPPLIASAEAFLADDARESQRLAEERQAAEKARREAKEREQQEALLLDAVEERKRSERLSVVSVVSGLAHARSKREAARKSMRNEEKRGGVMTTAGSSFDEESSTSESDWTDSSEDESVYGGGMSGSGDEEEEGGEALFSSYLSKFVREVARATRECDAVQLEFFLQRAQDAKLSRMPRELHIAKQQLENLRDPPWLTSELKEAVVAVTWGANTEEDMTKLRNLVRQAQEVRKHYAGFESNVDPDVLKAAVATLENLRGPLDGGIGGVGRGEGGGAGGAQKGFQFENFPLLKINQQIQETKGSKKLERLLLRREELLSHQTDPLTEPLLDLPDSRCIVMSLNCFRSLLGVMGDRFCVGKSALSEEILQLGRQAEDLRDEIYCQLLKQLRNNPSPSGVLAGLRLLQAACQSFPPSGNLEPYLRYFLQQTSVNINITVSGTGGGVASIQHQQEVEEICRQALRDLDVTCRRSAGGGGGRKKKDEDGSSGGAEGDDRQNEADDDEATEVQVRLTDGSRRRLFLEGDLPQDLSSRLVKDLNLVGGDDWAIMEEVPEYILKSASTKDTSPTAYRLLPSKQTVQSYIGTARGTHAQLCLRRPMLSVDEPLSLHPATASLIYRQALQQYQQHVVREDLGLLAAISARILQVEGVYKKTSLATTPWRSISWSVPQRLIWLQSEKDWLRSIACAAEELDPDDGDLLAMNATFALMQKLSIFGGYVILSDAFPLYSSDLSSNKKISTSLEKILPSDISSSYDDLIDNSNVPGYSSSTQKGGSMKQAHQRSKRSLLPGKGNPSNAASSSPRQTGGTSRQQHHHRGFLQKLFCRKIETSSGGSGSSSSSASSANPYDGNRAHGGRGVGGFKGQLWICIDRRGLHFASVFDSEGLCTGAGFTVGGLGEGGRGSSLGEKETDDGTDGGGDGKNSSHVGRSRRQNDERDGDEEIDFSGGGDAGEEGEGVSQQESRRKRNDMDNGSGILDEENEEEEQEPEEEMTGEGDGGVEGTKKRTMKSKGDGRREQRGEVVTIPPEKVHF</sequence>
<dbReference type="RefSeq" id="XP_067927008.1">
    <property type="nucleotide sequence ID" value="XM_068061029.1"/>
</dbReference>
<evidence type="ECO:0000256" key="2">
    <source>
        <dbReference type="ARBA" id="ARBA00022840"/>
    </source>
</evidence>
<dbReference type="InterPro" id="IPR036961">
    <property type="entry name" value="Kinesin_motor_dom_sf"/>
</dbReference>
<comment type="caution">
    <text evidence="11">The sequence shown here is derived from an EMBL/GenBank/DDBJ whole genome shotgun (WGS) entry which is preliminary data.</text>
</comment>
<dbReference type="GO" id="GO:0016459">
    <property type="term" value="C:myosin complex"/>
    <property type="evidence" value="ECO:0007669"/>
    <property type="project" value="UniProtKB-KW"/>
</dbReference>
<dbReference type="CDD" id="cd00124">
    <property type="entry name" value="MYSc"/>
    <property type="match status" value="1"/>
</dbReference>
<dbReference type="PROSITE" id="PS50096">
    <property type="entry name" value="IQ"/>
    <property type="match status" value="1"/>
</dbReference>
<feature type="region of interest" description="Disordered" evidence="8">
    <location>
        <begin position="1946"/>
        <end position="2081"/>
    </location>
</feature>
<dbReference type="PRINTS" id="PR00193">
    <property type="entry name" value="MYOSINHEAVY"/>
</dbReference>
<dbReference type="InterPro" id="IPR001609">
    <property type="entry name" value="Myosin_head_motor_dom-like"/>
</dbReference>
<feature type="compositionally biased region" description="Acidic residues" evidence="8">
    <location>
        <begin position="1152"/>
        <end position="1171"/>
    </location>
</feature>
<dbReference type="EMBL" id="MIGC01000309">
    <property type="protein sequence ID" value="PHJ25336.1"/>
    <property type="molecule type" value="Genomic_DNA"/>
</dbReference>
<feature type="region of interest" description="Disordered" evidence="8">
    <location>
        <begin position="192"/>
        <end position="251"/>
    </location>
</feature>
<organism evidence="11 12">
    <name type="scientific">Cystoisospora suis</name>
    <dbReference type="NCBI Taxonomy" id="483139"/>
    <lineage>
        <taxon>Eukaryota</taxon>
        <taxon>Sar</taxon>
        <taxon>Alveolata</taxon>
        <taxon>Apicomplexa</taxon>
        <taxon>Conoidasida</taxon>
        <taxon>Coccidia</taxon>
        <taxon>Eucoccidiorida</taxon>
        <taxon>Eimeriorina</taxon>
        <taxon>Sarcocystidae</taxon>
        <taxon>Cystoisospora</taxon>
    </lineage>
</organism>
<dbReference type="InterPro" id="IPR000857">
    <property type="entry name" value="MyTH4_dom"/>
</dbReference>
<dbReference type="PANTHER" id="PTHR13140:SF706">
    <property type="entry name" value="DILUTE CLASS UNCONVENTIONAL MYOSIN, ISOFORM C"/>
    <property type="match status" value="1"/>
</dbReference>
<evidence type="ECO:0000256" key="5">
    <source>
        <dbReference type="ARBA" id="ARBA00023203"/>
    </source>
</evidence>